<accession>A0A074WJ36</accession>
<evidence type="ECO:0000256" key="1">
    <source>
        <dbReference type="SAM" id="Coils"/>
    </source>
</evidence>
<keyword evidence="1" id="KW-0175">Coiled coil</keyword>
<keyword evidence="3" id="KW-1185">Reference proteome</keyword>
<dbReference type="HOGENOM" id="CLU_1703862_0_0_1"/>
<name>A0A074WJ36_9PEZI</name>
<dbReference type="EMBL" id="KL584719">
    <property type="protein sequence ID" value="KEQ69862.1"/>
    <property type="molecule type" value="Genomic_DNA"/>
</dbReference>
<reference evidence="2 3" key="1">
    <citation type="journal article" date="2014" name="BMC Genomics">
        <title>Genome sequencing of four Aureobasidium pullulans varieties: biotechnological potential, stress tolerance, and description of new species.</title>
        <authorList>
            <person name="Gostin Ar C."/>
            <person name="Ohm R.A."/>
            <person name="Kogej T."/>
            <person name="Sonjak S."/>
            <person name="Turk M."/>
            <person name="Zajc J."/>
            <person name="Zalar P."/>
            <person name="Grube M."/>
            <person name="Sun H."/>
            <person name="Han J."/>
            <person name="Sharma A."/>
            <person name="Chiniquy J."/>
            <person name="Ngan C.Y."/>
            <person name="Lipzen A."/>
            <person name="Barry K."/>
            <person name="Grigoriev I.V."/>
            <person name="Gunde-Cimerman N."/>
        </authorList>
    </citation>
    <scope>NUCLEOTIDE SEQUENCE [LARGE SCALE GENOMIC DNA]</scope>
    <source>
        <strain evidence="2 3">CBS 147.97</strain>
    </source>
</reference>
<protein>
    <submittedName>
        <fullName evidence="2">Uncharacterized protein</fullName>
    </submittedName>
</protein>
<dbReference type="AlphaFoldDB" id="A0A074WJ36"/>
<dbReference type="GeneID" id="25414098"/>
<evidence type="ECO:0000313" key="3">
    <source>
        <dbReference type="Proteomes" id="UP000027730"/>
    </source>
</evidence>
<dbReference type="RefSeq" id="XP_013424121.1">
    <property type="nucleotide sequence ID" value="XM_013568667.1"/>
</dbReference>
<proteinExistence type="predicted"/>
<organism evidence="2 3">
    <name type="scientific">Aureobasidium namibiae CBS 147.97</name>
    <dbReference type="NCBI Taxonomy" id="1043004"/>
    <lineage>
        <taxon>Eukaryota</taxon>
        <taxon>Fungi</taxon>
        <taxon>Dikarya</taxon>
        <taxon>Ascomycota</taxon>
        <taxon>Pezizomycotina</taxon>
        <taxon>Dothideomycetes</taxon>
        <taxon>Dothideomycetidae</taxon>
        <taxon>Dothideales</taxon>
        <taxon>Saccotheciaceae</taxon>
        <taxon>Aureobasidium</taxon>
    </lineage>
</organism>
<sequence length="154" mass="17833">MNAITSFVTIVVFGTAYLAKRCEQEDEAARRKEEAETARRRDEAEVDLRKEELDHQRLRDEADFKFRKLEAEIALQKFLAELEVSKFVVRREDGHVELNLAGSRDDIEVDVARGTHVFRAGSNRRRAEDTRTIQARHKTCVKYQAHVEDDVSSD</sequence>
<feature type="coiled-coil region" evidence="1">
    <location>
        <begin position="25"/>
        <end position="61"/>
    </location>
</feature>
<evidence type="ECO:0000313" key="2">
    <source>
        <dbReference type="EMBL" id="KEQ69862.1"/>
    </source>
</evidence>
<gene>
    <name evidence="2" type="ORF">M436DRAFT_66721</name>
</gene>
<dbReference type="Proteomes" id="UP000027730">
    <property type="component" value="Unassembled WGS sequence"/>
</dbReference>